<gene>
    <name evidence="1" type="ORF">AB6724_11715</name>
</gene>
<comment type="caution">
    <text evidence="1">The sequence shown here is derived from an EMBL/GenBank/DDBJ whole genome shotgun (WGS) entry which is preliminary data.</text>
</comment>
<evidence type="ECO:0000313" key="2">
    <source>
        <dbReference type="Proteomes" id="UP001561046"/>
    </source>
</evidence>
<proteinExistence type="predicted"/>
<name>A0ABV3ZWG1_9BURK</name>
<dbReference type="Proteomes" id="UP001561046">
    <property type="component" value="Unassembled WGS sequence"/>
</dbReference>
<keyword evidence="2" id="KW-1185">Reference proteome</keyword>
<organism evidence="1 2">
    <name type="scientific">Comamonas guangdongensis</name>
    <dbReference type="NCBI Taxonomy" id="510515"/>
    <lineage>
        <taxon>Bacteria</taxon>
        <taxon>Pseudomonadati</taxon>
        <taxon>Pseudomonadota</taxon>
        <taxon>Betaproteobacteria</taxon>
        <taxon>Burkholderiales</taxon>
        <taxon>Comamonadaceae</taxon>
        <taxon>Comamonas</taxon>
    </lineage>
</organism>
<evidence type="ECO:0000313" key="1">
    <source>
        <dbReference type="EMBL" id="MEX8193504.1"/>
    </source>
</evidence>
<protein>
    <submittedName>
        <fullName evidence="1">Uncharacterized protein</fullName>
    </submittedName>
</protein>
<dbReference type="EMBL" id="JBFYGN010000011">
    <property type="protein sequence ID" value="MEX8193504.1"/>
    <property type="molecule type" value="Genomic_DNA"/>
</dbReference>
<sequence length="123" mass="12480">MARARWPTGWASTMLAQGKAGLAKQLADDAANPLAASAAKSIPRKVVEGAISEGLLEELPQSVSEQILQNLALDKPWTQDVDASAVMGVLSGGVMGAGAAGYHGFKESGMPHAAGSHVAKMGG</sequence>
<dbReference type="RefSeq" id="WP_369338699.1">
    <property type="nucleotide sequence ID" value="NZ_JBFYGN010000011.1"/>
</dbReference>
<accession>A0ABV3ZWG1</accession>
<reference evidence="1 2" key="1">
    <citation type="journal article" date="2013" name="Int. J. Syst. Evol. Microbiol.">
        <title>Comamonas guangdongensis sp. nov., isolated from subterranean forest sediment, and emended description of the genus Comamonas.</title>
        <authorList>
            <person name="Zhang J."/>
            <person name="Wang Y."/>
            <person name="Zhou S."/>
            <person name="Wu C."/>
            <person name="He J."/>
            <person name="Li F."/>
        </authorList>
    </citation>
    <scope>NUCLEOTIDE SEQUENCE [LARGE SCALE GENOMIC DNA]</scope>
    <source>
        <strain evidence="1 2">CCTCC AB2011133</strain>
    </source>
</reference>